<dbReference type="STRING" id="126957.T1JDU6"/>
<evidence type="ECO:0000259" key="4">
    <source>
        <dbReference type="Pfam" id="PF00795"/>
    </source>
</evidence>
<dbReference type="Pfam" id="PF19018">
    <property type="entry name" value="Vanin_C"/>
    <property type="match status" value="1"/>
</dbReference>
<evidence type="ECO:0008006" key="8">
    <source>
        <dbReference type="Google" id="ProtNLM"/>
    </source>
</evidence>
<dbReference type="Proteomes" id="UP000014500">
    <property type="component" value="Unassembled WGS sequence"/>
</dbReference>
<protein>
    <recommendedName>
        <fullName evidence="8">CN hydrolase domain-containing protein</fullName>
    </recommendedName>
</protein>
<dbReference type="OMA" id="MRCEREN"/>
<dbReference type="HOGENOM" id="CLU_033209_0_0_1"/>
<evidence type="ECO:0000313" key="6">
    <source>
        <dbReference type="EnsemblMetazoa" id="SMAR011981-PA"/>
    </source>
</evidence>
<evidence type="ECO:0000256" key="1">
    <source>
        <dbReference type="ARBA" id="ARBA00008225"/>
    </source>
</evidence>
<accession>T1JDU6</accession>
<reference evidence="7" key="1">
    <citation type="submission" date="2011-05" db="EMBL/GenBank/DDBJ databases">
        <authorList>
            <person name="Richards S.R."/>
            <person name="Qu J."/>
            <person name="Jiang H."/>
            <person name="Jhangiani S.N."/>
            <person name="Agravi P."/>
            <person name="Goodspeed R."/>
            <person name="Gross S."/>
            <person name="Mandapat C."/>
            <person name="Jackson L."/>
            <person name="Mathew T."/>
            <person name="Pu L."/>
            <person name="Thornton R."/>
            <person name="Saada N."/>
            <person name="Wilczek-Boney K.B."/>
            <person name="Lee S."/>
            <person name="Kovar C."/>
            <person name="Wu Y."/>
            <person name="Scherer S.E."/>
            <person name="Worley K.C."/>
            <person name="Muzny D.M."/>
            <person name="Gibbs R."/>
        </authorList>
    </citation>
    <scope>NUCLEOTIDE SEQUENCE</scope>
    <source>
        <strain evidence="7">Brora</strain>
    </source>
</reference>
<proteinExistence type="inferred from homology"/>
<evidence type="ECO:0000259" key="5">
    <source>
        <dbReference type="Pfam" id="PF19018"/>
    </source>
</evidence>
<feature type="domain" description="CN hydrolase" evidence="4">
    <location>
        <begin position="49"/>
        <end position="177"/>
    </location>
</feature>
<keyword evidence="3" id="KW-0732">Signal</keyword>
<organism evidence="6 7">
    <name type="scientific">Strigamia maritima</name>
    <name type="common">European centipede</name>
    <name type="synonym">Geophilus maritimus</name>
    <dbReference type="NCBI Taxonomy" id="126957"/>
    <lineage>
        <taxon>Eukaryota</taxon>
        <taxon>Metazoa</taxon>
        <taxon>Ecdysozoa</taxon>
        <taxon>Arthropoda</taxon>
        <taxon>Myriapoda</taxon>
        <taxon>Chilopoda</taxon>
        <taxon>Pleurostigmophora</taxon>
        <taxon>Geophilomorpha</taxon>
        <taxon>Linotaeniidae</taxon>
        <taxon>Strigamia</taxon>
    </lineage>
</organism>
<dbReference type="InterPro" id="IPR043957">
    <property type="entry name" value="Vanin_C"/>
</dbReference>
<dbReference type="InterPro" id="IPR036526">
    <property type="entry name" value="C-N_Hydrolase_sf"/>
</dbReference>
<keyword evidence="7" id="KW-1185">Reference proteome</keyword>
<name>T1JDU6_STRMM</name>
<dbReference type="PANTHER" id="PTHR10609">
    <property type="entry name" value="BIOTINIDASE-RELATED"/>
    <property type="match status" value="1"/>
</dbReference>
<dbReference type="PhylomeDB" id="T1JDU6"/>
<dbReference type="AlphaFoldDB" id="T1JDU6"/>
<evidence type="ECO:0000256" key="3">
    <source>
        <dbReference type="SAM" id="SignalP"/>
    </source>
</evidence>
<dbReference type="PANTHER" id="PTHR10609:SF27">
    <property type="entry name" value="CN HYDROLASE DOMAIN-CONTAINING PROTEIN-RELATED"/>
    <property type="match status" value="1"/>
</dbReference>
<sequence length="394" mass="43735">MTFLIFSSVIIFLLLTIISGEKNTYRAATVEYEPYTPQNTTDPMHLMLANAVKYAEYAAAAAQQNADIIVFPEHGILSILADKDNHHFVYTRDGLLPYFQTVPNPKTVSWNPCVNPSDYNNTEILFEISCSARNNSIAILANILSREEYTRLGTGIYSSQLGALNETFDISRKGQLIIADVPIQPSPVPEGSLCSPSIQAAASGLPHTEKESVFTPFIITNQPSSKPFDDSINKIYYQSLVNFTAFYLKESQGNVSLCRKSACCNLVYSLSRNSDSGIQALMAFDGEHEIKTKKLRIQTCAVMRCERENDIESCGRMPEIIPSALFNTMSLTAQLEADVVVPSVLLAAKNWSYSHRKCEEEKSESKIELINHGHGNTVIVVGLYGRLYSQDTEV</sequence>
<feature type="signal peptide" evidence="3">
    <location>
        <begin position="1"/>
        <end position="20"/>
    </location>
</feature>
<dbReference type="Pfam" id="PF00795">
    <property type="entry name" value="CN_hydrolase"/>
    <property type="match status" value="1"/>
</dbReference>
<dbReference type="EMBL" id="JH432114">
    <property type="status" value="NOT_ANNOTATED_CDS"/>
    <property type="molecule type" value="Genomic_DNA"/>
</dbReference>
<keyword evidence="2" id="KW-0378">Hydrolase</keyword>
<comment type="similarity">
    <text evidence="1">Belongs to the carbon-nitrogen hydrolase superfamily. BTD/VNN family.</text>
</comment>
<dbReference type="SUPFAM" id="SSF56317">
    <property type="entry name" value="Carbon-nitrogen hydrolase"/>
    <property type="match status" value="1"/>
</dbReference>
<feature type="domain" description="Vanin C-terminal" evidence="5">
    <location>
        <begin position="239"/>
        <end position="391"/>
    </location>
</feature>
<dbReference type="InterPro" id="IPR040154">
    <property type="entry name" value="Biotinidase/VNN"/>
</dbReference>
<evidence type="ECO:0000256" key="2">
    <source>
        <dbReference type="ARBA" id="ARBA00022801"/>
    </source>
</evidence>
<dbReference type="EnsemblMetazoa" id="SMAR011981-RA">
    <property type="protein sequence ID" value="SMAR011981-PA"/>
    <property type="gene ID" value="SMAR011981"/>
</dbReference>
<dbReference type="InterPro" id="IPR003010">
    <property type="entry name" value="C-N_Hydrolase"/>
</dbReference>
<dbReference type="GO" id="GO:0016787">
    <property type="term" value="F:hydrolase activity"/>
    <property type="evidence" value="ECO:0007669"/>
    <property type="project" value="UniProtKB-KW"/>
</dbReference>
<reference evidence="6" key="2">
    <citation type="submission" date="2015-02" db="UniProtKB">
        <authorList>
            <consortium name="EnsemblMetazoa"/>
        </authorList>
    </citation>
    <scope>IDENTIFICATION</scope>
</reference>
<feature type="chain" id="PRO_5004580221" description="CN hydrolase domain-containing protein" evidence="3">
    <location>
        <begin position="21"/>
        <end position="394"/>
    </location>
</feature>
<dbReference type="Gene3D" id="3.60.110.10">
    <property type="entry name" value="Carbon-nitrogen hydrolase"/>
    <property type="match status" value="1"/>
</dbReference>
<dbReference type="eggNOG" id="KOG0806">
    <property type="taxonomic scope" value="Eukaryota"/>
</dbReference>
<evidence type="ECO:0000313" key="7">
    <source>
        <dbReference type="Proteomes" id="UP000014500"/>
    </source>
</evidence>